<comment type="caution">
    <text evidence="2">The sequence shown here is derived from an EMBL/GenBank/DDBJ whole genome shotgun (WGS) entry which is preliminary data.</text>
</comment>
<evidence type="ECO:0000313" key="2">
    <source>
        <dbReference type="EMBL" id="CAG9333386.1"/>
    </source>
</evidence>
<dbReference type="AlphaFoldDB" id="A0AAU9K8B4"/>
<keyword evidence="1" id="KW-0812">Transmembrane</keyword>
<keyword evidence="1" id="KW-1133">Transmembrane helix</keyword>
<proteinExistence type="predicted"/>
<keyword evidence="1" id="KW-0472">Membrane</keyword>
<sequence length="317" mass="37404">MFSLINFLPLFCNINQHLMGCFRCFSLFRWEKLCLINFIFFPIFIIGICVWSGIFFGIYLPLLKRDYKEGICTINEADLFSFNDTIYYYSYSVSVNISNILYPAYGCSTTYAEYSISNGWAAGSYPYQYADCSADLVVAHNKPCFHDQLFQPLWTCRDASAVYFKLATVPCKWWLANDAGSETEPSKIKNLKYPSYGKAWIEVIFTDKVYIPKIDYMVLWIAPFWMLTCGSFVTLAWYNCGIYFVGYRHEFIRDIVYYYMKYIRRNKHIRKIYRPPHIGVVENDREVSTNIFLMSILHSKKMSKFPKVLIRKTVKYF</sequence>
<dbReference type="EMBL" id="CAJZBQ010000056">
    <property type="protein sequence ID" value="CAG9333386.1"/>
    <property type="molecule type" value="Genomic_DNA"/>
</dbReference>
<protein>
    <submittedName>
        <fullName evidence="2">Uncharacterized protein</fullName>
    </submittedName>
</protein>
<evidence type="ECO:0000256" key="1">
    <source>
        <dbReference type="SAM" id="Phobius"/>
    </source>
</evidence>
<reference evidence="2" key="1">
    <citation type="submission" date="2021-09" db="EMBL/GenBank/DDBJ databases">
        <authorList>
            <consortium name="AG Swart"/>
            <person name="Singh M."/>
            <person name="Singh A."/>
            <person name="Seah K."/>
            <person name="Emmerich C."/>
        </authorList>
    </citation>
    <scope>NUCLEOTIDE SEQUENCE</scope>
    <source>
        <strain evidence="2">ATCC30299</strain>
    </source>
</reference>
<organism evidence="2 3">
    <name type="scientific">Blepharisma stoltei</name>
    <dbReference type="NCBI Taxonomy" id="1481888"/>
    <lineage>
        <taxon>Eukaryota</taxon>
        <taxon>Sar</taxon>
        <taxon>Alveolata</taxon>
        <taxon>Ciliophora</taxon>
        <taxon>Postciliodesmatophora</taxon>
        <taxon>Heterotrichea</taxon>
        <taxon>Heterotrichida</taxon>
        <taxon>Blepharismidae</taxon>
        <taxon>Blepharisma</taxon>
    </lineage>
</organism>
<keyword evidence="3" id="KW-1185">Reference proteome</keyword>
<name>A0AAU9K8B4_9CILI</name>
<feature type="transmembrane region" description="Helical" evidence="1">
    <location>
        <begin position="35"/>
        <end position="60"/>
    </location>
</feature>
<accession>A0AAU9K8B4</accession>
<gene>
    <name evidence="2" type="ORF">BSTOLATCC_MIC58199</name>
</gene>
<evidence type="ECO:0000313" key="3">
    <source>
        <dbReference type="Proteomes" id="UP001162131"/>
    </source>
</evidence>
<feature type="transmembrane region" description="Helical" evidence="1">
    <location>
        <begin position="218"/>
        <end position="238"/>
    </location>
</feature>
<dbReference type="Proteomes" id="UP001162131">
    <property type="component" value="Unassembled WGS sequence"/>
</dbReference>